<keyword evidence="3" id="KW-1185">Reference proteome</keyword>
<accession>A0ABQ7UX65</accession>
<protein>
    <submittedName>
        <fullName evidence="2">Uncharacterized protein</fullName>
    </submittedName>
</protein>
<dbReference type="EMBL" id="JAIVGD010000018">
    <property type="protein sequence ID" value="KAH0755721.1"/>
    <property type="molecule type" value="Genomic_DNA"/>
</dbReference>
<evidence type="ECO:0000313" key="2">
    <source>
        <dbReference type="EMBL" id="KAH0755721.1"/>
    </source>
</evidence>
<evidence type="ECO:0000313" key="3">
    <source>
        <dbReference type="Proteomes" id="UP000826656"/>
    </source>
</evidence>
<gene>
    <name evidence="2" type="ORF">KY290_025991</name>
</gene>
<dbReference type="Proteomes" id="UP000826656">
    <property type="component" value="Unassembled WGS sequence"/>
</dbReference>
<organism evidence="2 3">
    <name type="scientific">Solanum tuberosum</name>
    <name type="common">Potato</name>
    <dbReference type="NCBI Taxonomy" id="4113"/>
    <lineage>
        <taxon>Eukaryota</taxon>
        <taxon>Viridiplantae</taxon>
        <taxon>Streptophyta</taxon>
        <taxon>Embryophyta</taxon>
        <taxon>Tracheophyta</taxon>
        <taxon>Spermatophyta</taxon>
        <taxon>Magnoliopsida</taxon>
        <taxon>eudicotyledons</taxon>
        <taxon>Gunneridae</taxon>
        <taxon>Pentapetalae</taxon>
        <taxon>asterids</taxon>
        <taxon>lamiids</taxon>
        <taxon>Solanales</taxon>
        <taxon>Solanaceae</taxon>
        <taxon>Solanoideae</taxon>
        <taxon>Solaneae</taxon>
        <taxon>Solanum</taxon>
    </lineage>
</organism>
<reference evidence="2 3" key="1">
    <citation type="journal article" date="2021" name="bioRxiv">
        <title>Chromosome-scale and haplotype-resolved genome assembly of a tetraploid potato cultivar.</title>
        <authorList>
            <person name="Sun H."/>
            <person name="Jiao W.-B."/>
            <person name="Krause K."/>
            <person name="Campoy J.A."/>
            <person name="Goel M."/>
            <person name="Folz-Donahue K."/>
            <person name="Kukat C."/>
            <person name="Huettel B."/>
            <person name="Schneeberger K."/>
        </authorList>
    </citation>
    <scope>NUCLEOTIDE SEQUENCE [LARGE SCALE GENOMIC DNA]</scope>
    <source>
        <strain evidence="2">SolTubOtavaFocal</strain>
        <tissue evidence="2">Leaves</tissue>
    </source>
</reference>
<feature type="region of interest" description="Disordered" evidence="1">
    <location>
        <begin position="67"/>
        <end position="86"/>
    </location>
</feature>
<sequence>MDFFSTLTLSKLPLMTKVDADASSIPPIIVTREDLCNDDTPSDSLLPSGTYIDVLLDVRVENTIPNKGDVPTEGKVSDVTLSKLQL</sequence>
<evidence type="ECO:0000256" key="1">
    <source>
        <dbReference type="SAM" id="MobiDB-lite"/>
    </source>
</evidence>
<name>A0ABQ7UX65_SOLTU</name>
<comment type="caution">
    <text evidence="2">The sequence shown here is derived from an EMBL/GenBank/DDBJ whole genome shotgun (WGS) entry which is preliminary data.</text>
</comment>
<proteinExistence type="predicted"/>